<keyword evidence="2 7" id="KW-0812">Transmembrane</keyword>
<evidence type="ECO:0000256" key="4">
    <source>
        <dbReference type="ARBA" id="ARBA00023136"/>
    </source>
</evidence>
<dbReference type="VEuPathDB" id="FungiDB:GGTG_07229"/>
<reference evidence="8" key="3">
    <citation type="submission" date="2010-09" db="EMBL/GenBank/DDBJ databases">
        <title>Annotation of Gaeumannomyces graminis var. tritici R3-111a-1.</title>
        <authorList>
            <consortium name="The Broad Institute Genome Sequencing Platform"/>
            <person name="Ma L.-J."/>
            <person name="Dead R."/>
            <person name="Young S.K."/>
            <person name="Zeng Q."/>
            <person name="Gargeya S."/>
            <person name="Fitzgerald M."/>
            <person name="Haas B."/>
            <person name="Abouelleil A."/>
            <person name="Alvarado L."/>
            <person name="Arachchi H.M."/>
            <person name="Berlin A."/>
            <person name="Brown A."/>
            <person name="Chapman S.B."/>
            <person name="Chen Z."/>
            <person name="Dunbar C."/>
            <person name="Freedman E."/>
            <person name="Gearin G."/>
            <person name="Gellesch M."/>
            <person name="Goldberg J."/>
            <person name="Griggs A."/>
            <person name="Gujja S."/>
            <person name="Heiman D."/>
            <person name="Howarth C."/>
            <person name="Larson L."/>
            <person name="Lui A."/>
            <person name="MacDonald P.J.P."/>
            <person name="Mehta T."/>
            <person name="Montmayeur A."/>
            <person name="Murphy C."/>
            <person name="Neiman D."/>
            <person name="Pearson M."/>
            <person name="Priest M."/>
            <person name="Roberts A."/>
            <person name="Saif S."/>
            <person name="Shea T."/>
            <person name="Shenoy N."/>
            <person name="Sisk P."/>
            <person name="Stolte C."/>
            <person name="Sykes S."/>
            <person name="Yandava C."/>
            <person name="Wortman J."/>
            <person name="Nusbaum C."/>
            <person name="Birren B."/>
        </authorList>
    </citation>
    <scope>NUCLEOTIDE SEQUENCE</scope>
    <source>
        <strain evidence="8">R3-111a-1</strain>
    </source>
</reference>
<dbReference type="PANTHER" id="PTHR47685">
    <property type="entry name" value="MAGNESIUM TRANSPORT PROTEIN CORA"/>
    <property type="match status" value="1"/>
</dbReference>
<reference evidence="9" key="5">
    <citation type="submission" date="2018-04" db="UniProtKB">
        <authorList>
            <consortium name="EnsemblFungi"/>
        </authorList>
    </citation>
    <scope>IDENTIFICATION</scope>
    <source>
        <strain evidence="9">R3-111a-1</strain>
    </source>
</reference>
<feature type="transmembrane region" description="Helical" evidence="7">
    <location>
        <begin position="617"/>
        <end position="638"/>
    </location>
</feature>
<feature type="coiled-coil region" evidence="5">
    <location>
        <begin position="434"/>
        <end position="468"/>
    </location>
</feature>
<dbReference type="InterPro" id="IPR045863">
    <property type="entry name" value="CorA_TM1_TM2"/>
</dbReference>
<dbReference type="RefSeq" id="XP_009223317.1">
    <property type="nucleotide sequence ID" value="XM_009225053.1"/>
</dbReference>
<keyword evidence="10" id="KW-1185">Reference proteome</keyword>
<feature type="region of interest" description="Disordered" evidence="6">
    <location>
        <begin position="112"/>
        <end position="204"/>
    </location>
</feature>
<dbReference type="HOGENOM" id="CLU_399046_0_0_1"/>
<dbReference type="GeneID" id="20347687"/>
<dbReference type="SUPFAM" id="SSF144083">
    <property type="entry name" value="Magnesium transport protein CorA, transmembrane region"/>
    <property type="match status" value="1"/>
</dbReference>
<evidence type="ECO:0000256" key="7">
    <source>
        <dbReference type="SAM" id="Phobius"/>
    </source>
</evidence>
<dbReference type="InterPro" id="IPR002523">
    <property type="entry name" value="MgTranspt_CorA/ZnTranspt_ZntB"/>
</dbReference>
<feature type="compositionally biased region" description="Polar residues" evidence="6">
    <location>
        <begin position="194"/>
        <end position="203"/>
    </location>
</feature>
<evidence type="ECO:0000256" key="5">
    <source>
        <dbReference type="SAM" id="Coils"/>
    </source>
</evidence>
<evidence type="ECO:0000313" key="9">
    <source>
        <dbReference type="EnsemblFungi" id="EJT77317"/>
    </source>
</evidence>
<reference evidence="10" key="1">
    <citation type="submission" date="2010-07" db="EMBL/GenBank/DDBJ databases">
        <title>The genome sequence of Gaeumannomyces graminis var. tritici strain R3-111a-1.</title>
        <authorList>
            <consortium name="The Broad Institute Genome Sequencing Platform"/>
            <person name="Ma L.-J."/>
            <person name="Dead R."/>
            <person name="Young S."/>
            <person name="Zeng Q."/>
            <person name="Koehrsen M."/>
            <person name="Alvarado L."/>
            <person name="Berlin A."/>
            <person name="Chapman S.B."/>
            <person name="Chen Z."/>
            <person name="Freedman E."/>
            <person name="Gellesch M."/>
            <person name="Goldberg J."/>
            <person name="Griggs A."/>
            <person name="Gujja S."/>
            <person name="Heilman E.R."/>
            <person name="Heiman D."/>
            <person name="Hepburn T."/>
            <person name="Howarth C."/>
            <person name="Jen D."/>
            <person name="Larson L."/>
            <person name="Mehta T."/>
            <person name="Neiman D."/>
            <person name="Pearson M."/>
            <person name="Roberts A."/>
            <person name="Saif S."/>
            <person name="Shea T."/>
            <person name="Shenoy N."/>
            <person name="Sisk P."/>
            <person name="Stolte C."/>
            <person name="Sykes S."/>
            <person name="Walk T."/>
            <person name="White J."/>
            <person name="Yandava C."/>
            <person name="Haas B."/>
            <person name="Nusbaum C."/>
            <person name="Birren B."/>
        </authorList>
    </citation>
    <scope>NUCLEOTIDE SEQUENCE [LARGE SCALE GENOMIC DNA]</scope>
    <source>
        <strain evidence="10">R3-111a-1</strain>
    </source>
</reference>
<dbReference type="AlphaFoldDB" id="J3P132"/>
<organism evidence="8">
    <name type="scientific">Gaeumannomyces tritici (strain R3-111a-1)</name>
    <name type="common">Wheat and barley take-all root rot fungus</name>
    <name type="synonym">Gaeumannomyces graminis var. tritici</name>
    <dbReference type="NCBI Taxonomy" id="644352"/>
    <lineage>
        <taxon>Eukaryota</taxon>
        <taxon>Fungi</taxon>
        <taxon>Dikarya</taxon>
        <taxon>Ascomycota</taxon>
        <taxon>Pezizomycotina</taxon>
        <taxon>Sordariomycetes</taxon>
        <taxon>Sordariomycetidae</taxon>
        <taxon>Magnaporthales</taxon>
        <taxon>Magnaporthaceae</taxon>
        <taxon>Gaeumannomyces</taxon>
    </lineage>
</organism>
<dbReference type="Gene3D" id="1.20.58.340">
    <property type="entry name" value="Magnesium transport protein CorA, transmembrane region"/>
    <property type="match status" value="1"/>
</dbReference>
<reference evidence="8" key="2">
    <citation type="submission" date="2010-07" db="EMBL/GenBank/DDBJ databases">
        <authorList>
            <consortium name="The Broad Institute Genome Sequencing Platform"/>
            <consortium name="Broad Institute Genome Sequencing Center for Infectious Disease"/>
            <person name="Ma L.-J."/>
            <person name="Dead R."/>
            <person name="Young S."/>
            <person name="Zeng Q."/>
            <person name="Koehrsen M."/>
            <person name="Alvarado L."/>
            <person name="Berlin A."/>
            <person name="Chapman S.B."/>
            <person name="Chen Z."/>
            <person name="Freedman E."/>
            <person name="Gellesch M."/>
            <person name="Goldberg J."/>
            <person name="Griggs A."/>
            <person name="Gujja S."/>
            <person name="Heilman E.R."/>
            <person name="Heiman D."/>
            <person name="Hepburn T."/>
            <person name="Howarth C."/>
            <person name="Jen D."/>
            <person name="Larson L."/>
            <person name="Mehta T."/>
            <person name="Neiman D."/>
            <person name="Pearson M."/>
            <person name="Roberts A."/>
            <person name="Saif S."/>
            <person name="Shea T."/>
            <person name="Shenoy N."/>
            <person name="Sisk P."/>
            <person name="Stolte C."/>
            <person name="Sykes S."/>
            <person name="Walk T."/>
            <person name="White J."/>
            <person name="Yandava C."/>
            <person name="Haas B."/>
            <person name="Nusbaum C."/>
            <person name="Birren B."/>
        </authorList>
    </citation>
    <scope>NUCLEOTIDE SEQUENCE</scope>
    <source>
        <strain evidence="8">R3-111a-1</strain>
    </source>
</reference>
<accession>J3P132</accession>
<dbReference type="GO" id="GO:0046873">
    <property type="term" value="F:metal ion transmembrane transporter activity"/>
    <property type="evidence" value="ECO:0007669"/>
    <property type="project" value="InterPro"/>
</dbReference>
<evidence type="ECO:0000256" key="6">
    <source>
        <dbReference type="SAM" id="MobiDB-lite"/>
    </source>
</evidence>
<keyword evidence="3 7" id="KW-1133">Transmembrane helix</keyword>
<evidence type="ECO:0000313" key="8">
    <source>
        <dbReference type="EMBL" id="EJT77317.1"/>
    </source>
</evidence>
<keyword evidence="5" id="KW-0175">Coiled coil</keyword>
<dbReference type="PANTHER" id="PTHR47685:SF1">
    <property type="entry name" value="MAGNESIUM TRANSPORT PROTEIN CORA"/>
    <property type="match status" value="1"/>
</dbReference>
<evidence type="ECO:0000256" key="1">
    <source>
        <dbReference type="ARBA" id="ARBA00004141"/>
    </source>
</evidence>
<name>J3P132_GAET3</name>
<dbReference type="InterPro" id="IPR050829">
    <property type="entry name" value="CorA_MIT"/>
</dbReference>
<evidence type="ECO:0000256" key="2">
    <source>
        <dbReference type="ARBA" id="ARBA00022692"/>
    </source>
</evidence>
<sequence>MATSPAASGVTINLERQANAPRLLKGEGVRCHLHDFTLSPGARDVDVSIEEITVEDLLEGREDIPPSAKNSVFRWLHVPVNNMAWVEPCLEKMSGRPLEDNVKEWRRKLSRPNLAGPVPPHSQFMDPSCESGLRGLRRESTNISRKSTIPMEPDSIPSSSGAKDPKSSSMENLPQRATTVQNKPIERLKRRRSTGSLGWNGDQSDSDAKGWVSLFLPYLNWEQYGEYVRMGPHYEMAKHFWEQYMVQGVDFLPSEPVWFRGSPLHLRRSLDQFFYTSLSDTRARDADQTVSKWTGAYAGEEGRDRAARDSLLLIVDQIWVWILDDRSMVSFFPSHEFQHRGETARFADVYNRVCDQSGKCRTVYDLYSLVAGNAVTSLFAPENRVFGDVLGIYRWAIGKKAAQQTVLFQKFYDSTETRSTSFSSRGELKLTMEVSDILEELTILQRLMEEQEDVLRALRMALLKLHRKSTQGERQFEDTQNGATTVINIHGLVNSGKINFDIDSANQFAIDDDEIKGLGGVILGKTLQRLSSRKAEIEKLKEDVQGTHKQLLALLELKQAAANLAEAKTAAKQGLAIMLFTIITIIFLPLSFFTSFFGQNVSEITGDPKNPSTADLWKYGGPISAGLIVIALAFGFYLNMPEARIWHWSIWKWRTWQWPKRLPGRRQDDPSAPGVYLSAYAHADGIEMA</sequence>
<dbReference type="Proteomes" id="UP000006039">
    <property type="component" value="Unassembled WGS sequence"/>
</dbReference>
<evidence type="ECO:0000313" key="10">
    <source>
        <dbReference type="Proteomes" id="UP000006039"/>
    </source>
</evidence>
<feature type="compositionally biased region" description="Polar residues" evidence="6">
    <location>
        <begin position="170"/>
        <end position="182"/>
    </location>
</feature>
<feature type="transmembrane region" description="Helical" evidence="7">
    <location>
        <begin position="575"/>
        <end position="597"/>
    </location>
</feature>
<dbReference type="EnsemblFungi" id="EJT77317">
    <property type="protein sequence ID" value="EJT77317"/>
    <property type="gene ID" value="GGTG_07229"/>
</dbReference>
<keyword evidence="4 7" id="KW-0472">Membrane</keyword>
<dbReference type="OrthoDB" id="341259at2759"/>
<gene>
    <name evidence="9" type="primary">20347687</name>
    <name evidence="8" type="ORF">GGTG_07229</name>
</gene>
<dbReference type="eggNOG" id="ENOG502RUE6">
    <property type="taxonomic scope" value="Eukaryota"/>
</dbReference>
<protein>
    <submittedName>
        <fullName evidence="8 9">Uncharacterized protein</fullName>
    </submittedName>
</protein>
<evidence type="ECO:0000256" key="3">
    <source>
        <dbReference type="ARBA" id="ARBA00022989"/>
    </source>
</evidence>
<proteinExistence type="predicted"/>
<dbReference type="EMBL" id="GL385397">
    <property type="protein sequence ID" value="EJT77317.1"/>
    <property type="molecule type" value="Genomic_DNA"/>
</dbReference>
<reference evidence="9" key="4">
    <citation type="journal article" date="2015" name="G3 (Bethesda)">
        <title>Genome sequences of three phytopathogenic species of the Magnaporthaceae family of fungi.</title>
        <authorList>
            <person name="Okagaki L.H."/>
            <person name="Nunes C.C."/>
            <person name="Sailsbery J."/>
            <person name="Clay B."/>
            <person name="Brown D."/>
            <person name="John T."/>
            <person name="Oh Y."/>
            <person name="Young N."/>
            <person name="Fitzgerald M."/>
            <person name="Haas B.J."/>
            <person name="Zeng Q."/>
            <person name="Young S."/>
            <person name="Adiconis X."/>
            <person name="Fan L."/>
            <person name="Levin J.Z."/>
            <person name="Mitchell T.K."/>
            <person name="Okubara P.A."/>
            <person name="Farman M.L."/>
            <person name="Kohn L.M."/>
            <person name="Birren B."/>
            <person name="Ma L.-J."/>
            <person name="Dean R.A."/>
        </authorList>
    </citation>
    <scope>NUCLEOTIDE SEQUENCE</scope>
    <source>
        <strain evidence="9">R3-111a-1</strain>
    </source>
</reference>
<dbReference type="Pfam" id="PF01544">
    <property type="entry name" value="CorA"/>
    <property type="match status" value="1"/>
</dbReference>
<comment type="subcellular location">
    <subcellularLocation>
        <location evidence="1">Membrane</location>
        <topology evidence="1">Multi-pass membrane protein</topology>
    </subcellularLocation>
</comment>
<dbReference type="GO" id="GO:0016020">
    <property type="term" value="C:membrane"/>
    <property type="evidence" value="ECO:0007669"/>
    <property type="project" value="UniProtKB-SubCell"/>
</dbReference>